<feature type="signal peptide" evidence="2">
    <location>
        <begin position="1"/>
        <end position="20"/>
    </location>
</feature>
<feature type="chain" id="PRO_5045089309" evidence="2">
    <location>
        <begin position="21"/>
        <end position="680"/>
    </location>
</feature>
<dbReference type="EMBL" id="JAEDAM010000029">
    <property type="protein sequence ID" value="MBS8121994.1"/>
    <property type="molecule type" value="Genomic_DNA"/>
</dbReference>
<name>A0ABS5QLN9_9BACT</name>
<sequence>MKKIFLFVIGLFLYLGFSFAECPETNISGFGDLPKSRPEDINKTWTSYHKLEKEIQNGNIERKYSCRATLSPMNDWKLEEQIIECNNGYTLSPSFDACIALPGDDTNYSCSQGTNIDGYVIDRVILPEYVRTLVKKFEVKGGTIIKTKVFQCTKDGQLKRASNEKIKFEFDFGYTISDDGFSFVTNIEDGCGPTSIDGYGLNSHDIGSNQGVSKNYNVPNGSVFTATKIVDKSNNPEVRLTYKKQDFVCNNGEFTKIGEERIHESCDFGYIFDNDLKSCVVCDEKVHGYCPGKGETTTNDGSWNKKDSGNENDIENVSPPRNCRIKSSSKILFDDDSVRTEEDCILRCDEVYNLSNKNWDSYTDISCEFNLRDILKTYTNNNNQGNDGNNSNGGNNGNNSNLGDSNLGDKLSNLRKELNSKVGNLSESNKLVYNAFVEEELSKQNGKLKNEGIEGLLKKLEGLSEIKKAAKDFSYWNILEPILINYEIMVLETINEKGGGKSTSPDGGITGNKKDKKNTNKKDTTGVNCIWQASGTVTSGPPHDSCECGEVQGYYECKPKSNGNGEDKKDVNKRNKKEKVNLEVQKKSTTYKGGATHHNWNIKYDPNNKTITVDGDWKNVQNSFKVNSGKYSPVTLKLGHEKTFTRKGTIVQGNSAGAEEYESRFQIVFKSNGKVDIGHC</sequence>
<comment type="caution">
    <text evidence="3">The sequence shown here is derived from an EMBL/GenBank/DDBJ whole genome shotgun (WGS) entry which is preliminary data.</text>
</comment>
<feature type="region of interest" description="Disordered" evidence="1">
    <location>
        <begin position="497"/>
        <end position="523"/>
    </location>
</feature>
<evidence type="ECO:0000313" key="3">
    <source>
        <dbReference type="EMBL" id="MBS8121994.1"/>
    </source>
</evidence>
<keyword evidence="4" id="KW-1185">Reference proteome</keyword>
<feature type="region of interest" description="Disordered" evidence="1">
    <location>
        <begin position="382"/>
        <end position="408"/>
    </location>
</feature>
<dbReference type="Proteomes" id="UP000680365">
    <property type="component" value="Unassembled WGS sequence"/>
</dbReference>
<feature type="non-terminal residue" evidence="3">
    <location>
        <position position="680"/>
    </location>
</feature>
<accession>A0ABS5QLN9</accession>
<evidence type="ECO:0000256" key="2">
    <source>
        <dbReference type="SAM" id="SignalP"/>
    </source>
</evidence>
<dbReference type="RefSeq" id="WP_213349034.1">
    <property type="nucleotide sequence ID" value="NZ_JAEDAM010000029.1"/>
</dbReference>
<gene>
    <name evidence="3" type="ORF">VAMP_62n24</name>
</gene>
<feature type="region of interest" description="Disordered" evidence="1">
    <location>
        <begin position="297"/>
        <end position="321"/>
    </location>
</feature>
<keyword evidence="2" id="KW-0732">Signal</keyword>
<reference evidence="3 4" key="1">
    <citation type="journal article" date="2021" name="Nat. Commun.">
        <title>Reductive evolution and unique predatory mode in the CPR bacterium Vampirococcus lugosii.</title>
        <authorList>
            <person name="Moreira D."/>
            <person name="Zivanovic Y."/>
            <person name="Lopez-Archilla A.I."/>
            <person name="Iniesto M."/>
            <person name="Lopez-Garcia P."/>
        </authorList>
    </citation>
    <scope>NUCLEOTIDE SEQUENCE [LARGE SCALE GENOMIC DNA]</scope>
    <source>
        <strain evidence="3">Chiprana</strain>
    </source>
</reference>
<evidence type="ECO:0000256" key="1">
    <source>
        <dbReference type="SAM" id="MobiDB-lite"/>
    </source>
</evidence>
<evidence type="ECO:0000313" key="4">
    <source>
        <dbReference type="Proteomes" id="UP000680365"/>
    </source>
</evidence>
<proteinExistence type="predicted"/>
<protein>
    <submittedName>
        <fullName evidence="3">Uncharacterized protein</fullName>
    </submittedName>
</protein>
<organism evidence="3 4">
    <name type="scientific">Candidatus Vampirococcus lugosii</name>
    <dbReference type="NCBI Taxonomy" id="2789015"/>
    <lineage>
        <taxon>Bacteria</taxon>
        <taxon>Candidatus Absconditibacteriota</taxon>
        <taxon>Vampirococcus</taxon>
    </lineage>
</organism>